<feature type="compositionally biased region" description="Acidic residues" evidence="1">
    <location>
        <begin position="193"/>
        <end position="221"/>
    </location>
</feature>
<reference evidence="3" key="1">
    <citation type="submission" date="2016-10" db="EMBL/GenBank/DDBJ databases">
        <authorList>
            <person name="Varghese N."/>
            <person name="Submissions S."/>
        </authorList>
    </citation>
    <scope>NUCLEOTIDE SEQUENCE [LARGE SCALE GENOMIC DNA]</scope>
    <source>
        <strain evidence="3">DSM 13078</strain>
    </source>
</reference>
<dbReference type="AlphaFoldDB" id="A0A1I1EB30"/>
<dbReference type="OrthoDB" id="170548at2157"/>
<proteinExistence type="predicted"/>
<accession>A0A1I1EB30</accession>
<organism evidence="2 3">
    <name type="scientific">Natronobacterium haloterrestre</name>
    <name type="common">Halobiforma haloterrestris</name>
    <dbReference type="NCBI Taxonomy" id="148448"/>
    <lineage>
        <taxon>Archaea</taxon>
        <taxon>Methanobacteriati</taxon>
        <taxon>Methanobacteriota</taxon>
        <taxon>Stenosarchaea group</taxon>
        <taxon>Halobacteria</taxon>
        <taxon>Halobacteriales</taxon>
        <taxon>Natrialbaceae</taxon>
        <taxon>Natronobacterium</taxon>
    </lineage>
</organism>
<dbReference type="Proteomes" id="UP000199161">
    <property type="component" value="Unassembled WGS sequence"/>
</dbReference>
<dbReference type="RefSeq" id="WP_089785925.1">
    <property type="nucleotide sequence ID" value="NZ_FOKW01000002.1"/>
</dbReference>
<sequence>MRVSIPGVPGLYYDTDAGTTAIATVFSAAGRRAPKPQGYALQVLPYLWSFDVDLREVPNEHPIQYLHPEGARSPGELPSGVARDLGAGPAMAAGDLSPEYDRDRDRDRGHDHEHDHTHDSELEPEPESGPEPDRGHGPGRSAVGSAGAELESVLRFVWEVNREVESAASRMLGRSEDHDGVVIEIQEGSVNVDGDELETDEFDVDDGPDGSDLDADPDSNADADRYDTGGER</sequence>
<protein>
    <submittedName>
        <fullName evidence="2">Uncharacterized protein</fullName>
    </submittedName>
</protein>
<dbReference type="EMBL" id="FOKW01000002">
    <property type="protein sequence ID" value="SFB82123.1"/>
    <property type="molecule type" value="Genomic_DNA"/>
</dbReference>
<keyword evidence="3" id="KW-1185">Reference proteome</keyword>
<evidence type="ECO:0000313" key="3">
    <source>
        <dbReference type="Proteomes" id="UP000199161"/>
    </source>
</evidence>
<feature type="region of interest" description="Disordered" evidence="1">
    <location>
        <begin position="65"/>
        <end position="146"/>
    </location>
</feature>
<name>A0A1I1EB30_NATHA</name>
<feature type="compositionally biased region" description="Basic and acidic residues" evidence="1">
    <location>
        <begin position="222"/>
        <end position="232"/>
    </location>
</feature>
<feature type="region of interest" description="Disordered" evidence="1">
    <location>
        <begin position="187"/>
        <end position="232"/>
    </location>
</feature>
<feature type="compositionally biased region" description="Basic and acidic residues" evidence="1">
    <location>
        <begin position="99"/>
        <end position="121"/>
    </location>
</feature>
<gene>
    <name evidence="2" type="ORF">SAMN05444422_102207</name>
</gene>
<evidence type="ECO:0000313" key="2">
    <source>
        <dbReference type="EMBL" id="SFB82123.1"/>
    </source>
</evidence>
<evidence type="ECO:0000256" key="1">
    <source>
        <dbReference type="SAM" id="MobiDB-lite"/>
    </source>
</evidence>